<accession>A0A2S1KRP4</accession>
<evidence type="ECO:0000313" key="2">
    <source>
        <dbReference type="Proteomes" id="UP000244870"/>
    </source>
</evidence>
<dbReference type="NCBIfam" id="TIGR01547">
    <property type="entry name" value="phage_term_2"/>
    <property type="match status" value="1"/>
</dbReference>
<dbReference type="InterPro" id="IPR027417">
    <property type="entry name" value="P-loop_NTPase"/>
</dbReference>
<dbReference type="Gene3D" id="3.40.50.300">
    <property type="entry name" value="P-loop containing nucleotide triphosphate hydrolases"/>
    <property type="match status" value="1"/>
</dbReference>
<proteinExistence type="predicted"/>
<dbReference type="InterPro" id="IPR006437">
    <property type="entry name" value="Phage_terminase_lsu"/>
</dbReference>
<organism evidence="1 2">
    <name type="scientific">Weissella cibaria</name>
    <dbReference type="NCBI Taxonomy" id="137591"/>
    <lineage>
        <taxon>Bacteria</taxon>
        <taxon>Bacillati</taxon>
        <taxon>Bacillota</taxon>
        <taxon>Bacilli</taxon>
        <taxon>Lactobacillales</taxon>
        <taxon>Lactobacillaceae</taxon>
        <taxon>Weissella</taxon>
    </lineage>
</organism>
<sequence>MFLTKKQIQTIGFLARDDWNMMINHGGVRAGKTFIDNLMFLYEIERVSKIASRQGISTPMYIMSGATAKTIENNIIQPLGEVFNIYPTADKYNNLYIRGVKIVLAYHGSISGLQSIRGMTAFGAYINEASLANPEVFSEILKRISAIDSARVLVDTNPDIPSHWLKTDYIDKAINSDSVRYTPEEKKRSQIIQNQFILDDNTALSKKTRDNIKALTPSGMLYDRAIYGRWVSGEGAVYADFDENKHFITEGELPVTMDRYVGGVDWGYEHSGVIQVWGVVGDTYYLVKEVAKQHQEIDYWVGVAKEVIEEYGNIVFWADTARPEHIARFVNEGIDAQYADKKKLKGIEDVARQIKADKLFVVRDNAKEFASEVFAYVWDQKKGEPVKDRDHAMDTARYVIHNDLSEDNEVQILRGIF</sequence>
<protein>
    <submittedName>
        <fullName evidence="1">Uncharacterized protein</fullName>
    </submittedName>
</protein>
<reference evidence="1 2" key="1">
    <citation type="submission" date="2017-04" db="EMBL/GenBank/DDBJ databases">
        <title>Weissella cibaria strain m2 complete genome.</title>
        <authorList>
            <person name="Pan Q."/>
            <person name="Tan M."/>
            <person name="Yao F."/>
            <person name="Su S."/>
        </authorList>
    </citation>
    <scope>NUCLEOTIDE SEQUENCE [LARGE SCALE GENOMIC DNA]</scope>
    <source>
        <strain evidence="1 2">M2</strain>
    </source>
</reference>
<gene>
    <name evidence="1" type="ORF">B6254_1197</name>
</gene>
<dbReference type="Gene3D" id="3.30.420.280">
    <property type="match status" value="1"/>
</dbReference>
<dbReference type="EMBL" id="CP020928">
    <property type="protein sequence ID" value="AWF95603.1"/>
    <property type="molecule type" value="Genomic_DNA"/>
</dbReference>
<name>A0A2S1KRP4_9LACO</name>
<evidence type="ECO:0000313" key="1">
    <source>
        <dbReference type="EMBL" id="AWF95603.1"/>
    </source>
</evidence>
<dbReference type="Proteomes" id="UP000244870">
    <property type="component" value="Chromosome"/>
</dbReference>
<dbReference type="Pfam" id="PF03237">
    <property type="entry name" value="Terminase_6N"/>
    <property type="match status" value="1"/>
</dbReference>
<dbReference type="AlphaFoldDB" id="A0A2S1KRP4"/>